<name>A0A1S7LDG7_MAGMO</name>
<evidence type="ECO:0000313" key="2">
    <source>
        <dbReference type="EMBL" id="CRH04935.1"/>
    </source>
</evidence>
<proteinExistence type="predicted"/>
<evidence type="ECO:0000256" key="1">
    <source>
        <dbReference type="SAM" id="MobiDB-lite"/>
    </source>
</evidence>
<accession>A0A1S7LDG7</accession>
<reference evidence="2" key="1">
    <citation type="submission" date="2015-04" db="EMBL/GenBank/DDBJ databases">
        <authorList>
            <person name="Syromyatnikov M.Y."/>
            <person name="Popov V.N."/>
        </authorList>
    </citation>
    <scope>NUCLEOTIDE SEQUENCE</scope>
    <source>
        <strain evidence="2">MO-1</strain>
    </source>
</reference>
<feature type="region of interest" description="Disordered" evidence="1">
    <location>
        <begin position="225"/>
        <end position="248"/>
    </location>
</feature>
<sequence length="288" mass="32713">MSEQSVDFDQLIQIISEQLTEPRYLSTRMASQMVTGYNLDHPIDGVVEAHLGEWEETELEHFFCGLFTPKDAERLACEPHLPMQGLTAEQTAELVDRLEAAKLTCTTWFEDRSNPMPILPIFIERHIKVLRLQQAVPEDLHPMINGISSDKVQTHLRMEGRRRVWQDAKNRNAILLPWVKKVDGKVDAERVAFIGEFTRTNRPRDLEHMLDQLINMAESYRLSEEGGSFDGVSKKHGSSGIRSKKTGEQVKAHRLAMAQAVLADCGRSMSIPEPVMAMEDPFTDDPFS</sequence>
<dbReference type="EMBL" id="LO017727">
    <property type="protein sequence ID" value="CRH04935.1"/>
    <property type="molecule type" value="Genomic_DNA"/>
</dbReference>
<organism evidence="2">
    <name type="scientific">Magnetococcus massalia (strain MO-1)</name>
    <dbReference type="NCBI Taxonomy" id="451514"/>
    <lineage>
        <taxon>Bacteria</taxon>
        <taxon>Pseudomonadati</taxon>
        <taxon>Pseudomonadota</taxon>
        <taxon>Magnetococcia</taxon>
        <taxon>Magnetococcales</taxon>
        <taxon>Magnetococcaceae</taxon>
        <taxon>Magnetococcus</taxon>
    </lineage>
</organism>
<dbReference type="AlphaFoldDB" id="A0A1S7LDG7"/>
<gene>
    <name evidence="2" type="ORF">MAGMO_0732</name>
</gene>
<protein>
    <submittedName>
        <fullName evidence="2">Uncharacterized protein</fullName>
    </submittedName>
</protein>